<keyword evidence="5" id="KW-1185">Reference proteome</keyword>
<dbReference type="AlphaFoldDB" id="A0A0C2DBI5"/>
<evidence type="ECO:0000256" key="3">
    <source>
        <dbReference type="ARBA" id="ARBA00023306"/>
    </source>
</evidence>
<keyword evidence="3" id="KW-0131">Cell cycle</keyword>
<evidence type="ECO:0000256" key="2">
    <source>
        <dbReference type="ARBA" id="ARBA00022776"/>
    </source>
</evidence>
<dbReference type="GO" id="GO:0005680">
    <property type="term" value="C:anaphase-promoting complex"/>
    <property type="evidence" value="ECO:0007669"/>
    <property type="project" value="InterPro"/>
</dbReference>
<reference evidence="4 5" key="1">
    <citation type="submission" date="2013-12" db="EMBL/GenBank/DDBJ databases">
        <title>Draft genome of the parsitic nematode Ancylostoma duodenale.</title>
        <authorList>
            <person name="Mitreva M."/>
        </authorList>
    </citation>
    <scope>NUCLEOTIDE SEQUENCE [LARGE SCALE GENOMIC DNA]</scope>
    <source>
        <strain evidence="4 5">Zhejiang</strain>
    </source>
</reference>
<name>A0A0C2DBI5_9BILA</name>
<evidence type="ECO:0000313" key="4">
    <source>
        <dbReference type="EMBL" id="KIH59787.1"/>
    </source>
</evidence>
<keyword evidence="1" id="KW-0132">Cell division</keyword>
<dbReference type="GO" id="GO:0031145">
    <property type="term" value="P:anaphase-promoting complex-dependent catabolic process"/>
    <property type="evidence" value="ECO:0007669"/>
    <property type="project" value="TreeGrafter"/>
</dbReference>
<gene>
    <name evidence="4" type="ORF">ANCDUO_09971</name>
</gene>
<proteinExistence type="predicted"/>
<dbReference type="Proteomes" id="UP000054047">
    <property type="component" value="Unassembled WGS sequence"/>
</dbReference>
<dbReference type="GO" id="GO:0007091">
    <property type="term" value="P:metaphase/anaphase transition of mitotic cell cycle"/>
    <property type="evidence" value="ECO:0007669"/>
    <property type="project" value="TreeGrafter"/>
</dbReference>
<dbReference type="EMBL" id="KN731606">
    <property type="protein sequence ID" value="KIH59787.1"/>
    <property type="molecule type" value="Genomic_DNA"/>
</dbReference>
<accession>A0A0C2DBI5</accession>
<organism evidence="4 5">
    <name type="scientific">Ancylostoma duodenale</name>
    <dbReference type="NCBI Taxonomy" id="51022"/>
    <lineage>
        <taxon>Eukaryota</taxon>
        <taxon>Metazoa</taxon>
        <taxon>Ecdysozoa</taxon>
        <taxon>Nematoda</taxon>
        <taxon>Chromadorea</taxon>
        <taxon>Rhabditida</taxon>
        <taxon>Rhabditina</taxon>
        <taxon>Rhabditomorpha</taxon>
        <taxon>Strongyloidea</taxon>
        <taxon>Ancylostomatidae</taxon>
        <taxon>Ancylostomatinae</taxon>
        <taxon>Ancylostoma</taxon>
    </lineage>
</organism>
<dbReference type="GO" id="GO:0051301">
    <property type="term" value="P:cell division"/>
    <property type="evidence" value="ECO:0007669"/>
    <property type="project" value="UniProtKB-KW"/>
</dbReference>
<dbReference type="OrthoDB" id="26401at2759"/>
<dbReference type="GO" id="GO:0060090">
    <property type="term" value="F:molecular adaptor activity"/>
    <property type="evidence" value="ECO:0007669"/>
    <property type="project" value="TreeGrafter"/>
</dbReference>
<keyword evidence="2" id="KW-0498">Mitosis</keyword>
<dbReference type="PANTHER" id="PTHR12827">
    <property type="entry name" value="MEIOTIC CHECKPOINT REGULATOR TSG24 FAMILY MEMBER"/>
    <property type="match status" value="1"/>
</dbReference>
<sequence>MKARYALDLLDLPPNIGKSLRADEEPSPELPAYKLSAGFAIGLICLGLVHTAGDEIAAARPPFKQPLPSIPDRLLALMHGGPRNQCVFIHPQMMTFPEAQAATAAPPQESRSNHVREGPNVNIHMTAHPATIALGLMYMRTGNAAIARELALPATISMLEEIRPDLIPGIIHEYAQSVLKFPSSVEVDISEKEQAYWDEVVDRETVAEVYLYAMSGACFAMSLKYSGAIGDTYESVSVILEDRLRYLMHDFNIESIDWPARHLIRAATRSVVNLCADMMLTSMAILNVGRGKVDTIRFARYRRSHDYELSYWSHYLWKYHEEMSVHRSLAMLFLGEGRYGFKRDNLSIALLVISMYPIVAHHVADNRLYHQPLRFLWTHAVEPRLLVPMCRKKNKPIQCDIEIRFKIASPLPYFGTAPMVLPPIDDMASIALRGAGVEEIHFDLTKEDRKRDLMEILTAGHGRVAITVTE</sequence>
<evidence type="ECO:0000256" key="1">
    <source>
        <dbReference type="ARBA" id="ARBA00022618"/>
    </source>
</evidence>
<dbReference type="InterPro" id="IPR024990">
    <property type="entry name" value="Apc1"/>
</dbReference>
<evidence type="ECO:0000313" key="5">
    <source>
        <dbReference type="Proteomes" id="UP000054047"/>
    </source>
</evidence>
<protein>
    <submittedName>
        <fullName evidence="4">Uncharacterized protein</fullName>
    </submittedName>
</protein>
<dbReference type="GO" id="GO:0070979">
    <property type="term" value="P:protein K11-linked ubiquitination"/>
    <property type="evidence" value="ECO:0007669"/>
    <property type="project" value="TreeGrafter"/>
</dbReference>
<feature type="non-terminal residue" evidence="4">
    <location>
        <position position="470"/>
    </location>
</feature>
<dbReference type="PANTHER" id="PTHR12827:SF3">
    <property type="entry name" value="ANAPHASE-PROMOTING COMPLEX SUBUNIT 1"/>
    <property type="match status" value="1"/>
</dbReference>